<dbReference type="OrthoDB" id="3187908at2759"/>
<dbReference type="Proteomes" id="UP000054217">
    <property type="component" value="Unassembled WGS sequence"/>
</dbReference>
<sequence>MSHPTTCANNAHQHPGYILLEGKQVQHTSEQKQADNSQTKQARLEQAATREQGIKCLANIVEETEHQEKKLLNDIPKPRPK</sequence>
<dbReference type="AlphaFoldDB" id="A0A0C3PEL2"/>
<evidence type="ECO:0000313" key="3">
    <source>
        <dbReference type="Proteomes" id="UP000054217"/>
    </source>
</evidence>
<reference evidence="3" key="2">
    <citation type="submission" date="2015-01" db="EMBL/GenBank/DDBJ databases">
        <title>Evolutionary Origins and Diversification of the Mycorrhizal Mutualists.</title>
        <authorList>
            <consortium name="DOE Joint Genome Institute"/>
            <consortium name="Mycorrhizal Genomics Consortium"/>
            <person name="Kohler A."/>
            <person name="Kuo A."/>
            <person name="Nagy L.G."/>
            <person name="Floudas D."/>
            <person name="Copeland A."/>
            <person name="Barry K.W."/>
            <person name="Cichocki N."/>
            <person name="Veneault-Fourrey C."/>
            <person name="LaButti K."/>
            <person name="Lindquist E.A."/>
            <person name="Lipzen A."/>
            <person name="Lundell T."/>
            <person name="Morin E."/>
            <person name="Murat C."/>
            <person name="Riley R."/>
            <person name="Ohm R."/>
            <person name="Sun H."/>
            <person name="Tunlid A."/>
            <person name="Henrissat B."/>
            <person name="Grigoriev I.V."/>
            <person name="Hibbett D.S."/>
            <person name="Martin F."/>
        </authorList>
    </citation>
    <scope>NUCLEOTIDE SEQUENCE [LARGE SCALE GENOMIC DNA]</scope>
    <source>
        <strain evidence="3">Marx 270</strain>
    </source>
</reference>
<organism evidence="2 3">
    <name type="scientific">Pisolithus tinctorius Marx 270</name>
    <dbReference type="NCBI Taxonomy" id="870435"/>
    <lineage>
        <taxon>Eukaryota</taxon>
        <taxon>Fungi</taxon>
        <taxon>Dikarya</taxon>
        <taxon>Basidiomycota</taxon>
        <taxon>Agaricomycotina</taxon>
        <taxon>Agaricomycetes</taxon>
        <taxon>Agaricomycetidae</taxon>
        <taxon>Boletales</taxon>
        <taxon>Sclerodermatineae</taxon>
        <taxon>Pisolithaceae</taxon>
        <taxon>Pisolithus</taxon>
    </lineage>
</organism>
<gene>
    <name evidence="2" type="ORF">M404DRAFT_90249</name>
</gene>
<dbReference type="HOGENOM" id="CLU_192617_0_0_1"/>
<reference evidence="2 3" key="1">
    <citation type="submission" date="2014-04" db="EMBL/GenBank/DDBJ databases">
        <authorList>
            <consortium name="DOE Joint Genome Institute"/>
            <person name="Kuo A."/>
            <person name="Kohler A."/>
            <person name="Costa M.D."/>
            <person name="Nagy L.G."/>
            <person name="Floudas D."/>
            <person name="Copeland A."/>
            <person name="Barry K.W."/>
            <person name="Cichocki N."/>
            <person name="Veneault-Fourrey C."/>
            <person name="LaButti K."/>
            <person name="Lindquist E.A."/>
            <person name="Lipzen A."/>
            <person name="Lundell T."/>
            <person name="Morin E."/>
            <person name="Murat C."/>
            <person name="Sun H."/>
            <person name="Tunlid A."/>
            <person name="Henrissat B."/>
            <person name="Grigoriev I.V."/>
            <person name="Hibbett D.S."/>
            <person name="Martin F."/>
            <person name="Nordberg H.P."/>
            <person name="Cantor M.N."/>
            <person name="Hua S.X."/>
        </authorList>
    </citation>
    <scope>NUCLEOTIDE SEQUENCE [LARGE SCALE GENOMIC DNA]</scope>
    <source>
        <strain evidence="2 3">Marx 270</strain>
    </source>
</reference>
<proteinExistence type="predicted"/>
<feature type="region of interest" description="Disordered" evidence="1">
    <location>
        <begin position="25"/>
        <end position="46"/>
    </location>
</feature>
<dbReference type="InParanoid" id="A0A0C3PEL2"/>
<protein>
    <submittedName>
        <fullName evidence="2">Uncharacterized protein</fullName>
    </submittedName>
</protein>
<feature type="non-terminal residue" evidence="2">
    <location>
        <position position="81"/>
    </location>
</feature>
<evidence type="ECO:0000313" key="2">
    <source>
        <dbReference type="EMBL" id="KIO12265.1"/>
    </source>
</evidence>
<evidence type="ECO:0000256" key="1">
    <source>
        <dbReference type="SAM" id="MobiDB-lite"/>
    </source>
</evidence>
<name>A0A0C3PEL2_PISTI</name>
<keyword evidence="3" id="KW-1185">Reference proteome</keyword>
<dbReference type="EMBL" id="KN831948">
    <property type="protein sequence ID" value="KIO12265.1"/>
    <property type="molecule type" value="Genomic_DNA"/>
</dbReference>
<accession>A0A0C3PEL2</accession>